<sequence length="158" mass="17446">MSEALSVTGLVATTPRHLVTQDGLPITSFRLASSQRRFDRNQNKWIDGETNWFTVTAFRQLAINSSSSINKGDRVAVNGKLRVRDWDNGERAGTSVEIEADSMGHDLSWGNSVFTRTVLVREPELDADEDQSDYRNENADEAMGSNLASAVPTGSKKK</sequence>
<dbReference type="GO" id="GO:0003697">
    <property type="term" value="F:single-stranded DNA binding"/>
    <property type="evidence" value="ECO:0007669"/>
    <property type="project" value="InterPro"/>
</dbReference>
<name>A0A6J6D4I6_9ZZZZ</name>
<dbReference type="EMBL" id="CAEZSZ010000096">
    <property type="protein sequence ID" value="CAB4558891.1"/>
    <property type="molecule type" value="Genomic_DNA"/>
</dbReference>
<keyword evidence="1" id="KW-0238">DNA-binding</keyword>
<dbReference type="InterPro" id="IPR012340">
    <property type="entry name" value="NA-bd_OB-fold"/>
</dbReference>
<evidence type="ECO:0000313" key="3">
    <source>
        <dbReference type="EMBL" id="CAB4558891.1"/>
    </source>
</evidence>
<dbReference type="EMBL" id="CAEZVO010000031">
    <property type="protein sequence ID" value="CAB4630614.1"/>
    <property type="molecule type" value="Genomic_DNA"/>
</dbReference>
<dbReference type="Gene3D" id="2.40.50.140">
    <property type="entry name" value="Nucleic acid-binding proteins"/>
    <property type="match status" value="1"/>
</dbReference>
<dbReference type="InterPro" id="IPR011344">
    <property type="entry name" value="ssDNA-bd"/>
</dbReference>
<dbReference type="Pfam" id="PF00436">
    <property type="entry name" value="SSB"/>
    <property type="match status" value="1"/>
</dbReference>
<dbReference type="InterPro" id="IPR000424">
    <property type="entry name" value="Primosome_PriB/ssb"/>
</dbReference>
<dbReference type="PIRSF" id="PIRSF002070">
    <property type="entry name" value="SSB"/>
    <property type="match status" value="1"/>
</dbReference>
<gene>
    <name evidence="3" type="ORF">UFOPK1561_00782</name>
    <name evidence="4" type="ORF">UFOPK2044_00347</name>
</gene>
<organism evidence="3">
    <name type="scientific">freshwater metagenome</name>
    <dbReference type="NCBI Taxonomy" id="449393"/>
    <lineage>
        <taxon>unclassified sequences</taxon>
        <taxon>metagenomes</taxon>
        <taxon>ecological metagenomes</taxon>
    </lineage>
</organism>
<protein>
    <submittedName>
        <fullName evidence="3">Unannotated protein</fullName>
    </submittedName>
</protein>
<dbReference type="AlphaFoldDB" id="A0A6J6D4I6"/>
<feature type="region of interest" description="Disordered" evidence="2">
    <location>
        <begin position="122"/>
        <end position="158"/>
    </location>
</feature>
<accession>A0A6J6D4I6</accession>
<evidence type="ECO:0000256" key="1">
    <source>
        <dbReference type="ARBA" id="ARBA00023125"/>
    </source>
</evidence>
<evidence type="ECO:0000256" key="2">
    <source>
        <dbReference type="SAM" id="MobiDB-lite"/>
    </source>
</evidence>
<dbReference type="CDD" id="cd04496">
    <property type="entry name" value="SSB_OBF"/>
    <property type="match status" value="1"/>
</dbReference>
<reference evidence="3" key="1">
    <citation type="submission" date="2020-05" db="EMBL/GenBank/DDBJ databases">
        <authorList>
            <person name="Chiriac C."/>
            <person name="Salcher M."/>
            <person name="Ghai R."/>
            <person name="Kavagutti S V."/>
        </authorList>
    </citation>
    <scope>NUCLEOTIDE SEQUENCE</scope>
</reference>
<evidence type="ECO:0000313" key="4">
    <source>
        <dbReference type="EMBL" id="CAB4630614.1"/>
    </source>
</evidence>
<dbReference type="PROSITE" id="PS50935">
    <property type="entry name" value="SSB"/>
    <property type="match status" value="1"/>
</dbReference>
<dbReference type="SUPFAM" id="SSF50249">
    <property type="entry name" value="Nucleic acid-binding proteins"/>
    <property type="match status" value="1"/>
</dbReference>
<proteinExistence type="predicted"/>
<dbReference type="GO" id="GO:0006260">
    <property type="term" value="P:DNA replication"/>
    <property type="evidence" value="ECO:0007669"/>
    <property type="project" value="InterPro"/>
</dbReference>